<dbReference type="EMBL" id="VSSQ01110142">
    <property type="protein sequence ID" value="MPN48118.1"/>
    <property type="molecule type" value="Genomic_DNA"/>
</dbReference>
<name>A0A645IA42_9ZZZZ</name>
<protein>
    <recommendedName>
        <fullName evidence="2">TonB-dependent receptor-like beta-barrel domain-containing protein</fullName>
    </recommendedName>
</protein>
<reference evidence="1" key="1">
    <citation type="submission" date="2019-08" db="EMBL/GenBank/DDBJ databases">
        <authorList>
            <person name="Kucharzyk K."/>
            <person name="Murdoch R.W."/>
            <person name="Higgins S."/>
            <person name="Loffler F."/>
        </authorList>
    </citation>
    <scope>NUCLEOTIDE SEQUENCE</scope>
</reference>
<evidence type="ECO:0000313" key="1">
    <source>
        <dbReference type="EMBL" id="MPN48118.1"/>
    </source>
</evidence>
<proteinExistence type="predicted"/>
<sequence>MLEGGRYEVAEKNGNYAKLSGQIRQLVNFNIGYWEYMVEGGAIFGELPYQLLKMPSGNITNGYSRFNFALMNVMEFRADRYAIWHNEVSLNGILFNQIPLIKHLNLRELMSLKMYYGSMNTTHNNVLDIPDYIHTTNKPYVEVGAGFSNLLRFITLQSFWRLTETERPGTTKWGLKGSIRISL</sequence>
<dbReference type="AlphaFoldDB" id="A0A645IA42"/>
<comment type="caution">
    <text evidence="1">The sequence shown here is derived from an EMBL/GenBank/DDBJ whole genome shotgun (WGS) entry which is preliminary data.</text>
</comment>
<evidence type="ECO:0008006" key="2">
    <source>
        <dbReference type="Google" id="ProtNLM"/>
    </source>
</evidence>
<organism evidence="1">
    <name type="scientific">bioreactor metagenome</name>
    <dbReference type="NCBI Taxonomy" id="1076179"/>
    <lineage>
        <taxon>unclassified sequences</taxon>
        <taxon>metagenomes</taxon>
        <taxon>ecological metagenomes</taxon>
    </lineage>
</organism>
<accession>A0A645IA42</accession>
<gene>
    <name evidence="1" type="ORF">SDC9_195722</name>
</gene>